<evidence type="ECO:0000313" key="2">
    <source>
        <dbReference type="EMBL" id="KAK4810341.1"/>
    </source>
</evidence>
<keyword evidence="3" id="KW-1185">Reference proteome</keyword>
<feature type="region of interest" description="Disordered" evidence="1">
    <location>
        <begin position="151"/>
        <end position="207"/>
    </location>
</feature>
<name>A0AAN7MS80_MYCAM</name>
<sequence>MKSSMPCCIVGRHWKWKAALWGPTQQAAETAEGKDAHIPKSRATEERRSKELVNQATRIEVSQVDLDWEHKGHKFSCAFEILSPIPPGAGRYPQREEKVSGSGNKATGTVATPAPPCERHRSHSSPACNIHHGYSSPTGTGTAATPTALAPDTVVEPGNQPMLVSVAPIHKKKSWKRKSARVEREDEKGGPSQGEEEKELVDKMETT</sequence>
<accession>A0AAN7MS80</accession>
<feature type="compositionally biased region" description="Polar residues" evidence="1">
    <location>
        <begin position="101"/>
        <end position="110"/>
    </location>
</feature>
<feature type="compositionally biased region" description="Basic and acidic residues" evidence="1">
    <location>
        <begin position="180"/>
        <end position="189"/>
    </location>
</feature>
<gene>
    <name evidence="2" type="ORF">QYF61_019260</name>
</gene>
<dbReference type="Proteomes" id="UP001333110">
    <property type="component" value="Unassembled WGS sequence"/>
</dbReference>
<reference evidence="2 3" key="1">
    <citation type="journal article" date="2023" name="J. Hered.">
        <title>Chromosome-level genome of the wood stork (Mycteria americana) provides insight into avian chromosome evolution.</title>
        <authorList>
            <person name="Flamio R. Jr."/>
            <person name="Ramstad K.M."/>
        </authorList>
    </citation>
    <scope>NUCLEOTIDE SEQUENCE [LARGE SCALE GENOMIC DNA]</scope>
    <source>
        <strain evidence="2">JAX WOST 10</strain>
    </source>
</reference>
<protein>
    <submittedName>
        <fullName evidence="2">Uncharacterized protein</fullName>
    </submittedName>
</protein>
<proteinExistence type="predicted"/>
<evidence type="ECO:0000256" key="1">
    <source>
        <dbReference type="SAM" id="MobiDB-lite"/>
    </source>
</evidence>
<feature type="region of interest" description="Disordered" evidence="1">
    <location>
        <begin position="88"/>
        <end position="124"/>
    </location>
</feature>
<dbReference type="AlphaFoldDB" id="A0AAN7MS80"/>
<feature type="compositionally biased region" description="Basic residues" evidence="1">
    <location>
        <begin position="169"/>
        <end position="179"/>
    </location>
</feature>
<dbReference type="EMBL" id="JAUNZN010000019">
    <property type="protein sequence ID" value="KAK4810341.1"/>
    <property type="molecule type" value="Genomic_DNA"/>
</dbReference>
<evidence type="ECO:0000313" key="3">
    <source>
        <dbReference type="Proteomes" id="UP001333110"/>
    </source>
</evidence>
<comment type="caution">
    <text evidence="2">The sequence shown here is derived from an EMBL/GenBank/DDBJ whole genome shotgun (WGS) entry which is preliminary data.</text>
</comment>
<organism evidence="2 3">
    <name type="scientific">Mycteria americana</name>
    <name type="common">Wood stork</name>
    <dbReference type="NCBI Taxonomy" id="33587"/>
    <lineage>
        <taxon>Eukaryota</taxon>
        <taxon>Metazoa</taxon>
        <taxon>Chordata</taxon>
        <taxon>Craniata</taxon>
        <taxon>Vertebrata</taxon>
        <taxon>Euteleostomi</taxon>
        <taxon>Archelosauria</taxon>
        <taxon>Archosauria</taxon>
        <taxon>Dinosauria</taxon>
        <taxon>Saurischia</taxon>
        <taxon>Theropoda</taxon>
        <taxon>Coelurosauria</taxon>
        <taxon>Aves</taxon>
        <taxon>Neognathae</taxon>
        <taxon>Neoaves</taxon>
        <taxon>Aequornithes</taxon>
        <taxon>Ciconiiformes</taxon>
        <taxon>Ciconiidae</taxon>
        <taxon>Mycteria</taxon>
    </lineage>
</organism>